<dbReference type="Gene3D" id="1.10.540.10">
    <property type="entry name" value="Acyl-CoA dehydrogenase/oxidase, N-terminal domain"/>
    <property type="match status" value="1"/>
</dbReference>
<evidence type="ECO:0000256" key="7">
    <source>
        <dbReference type="ARBA" id="ARBA00058683"/>
    </source>
</evidence>
<evidence type="ECO:0000256" key="3">
    <source>
        <dbReference type="ARBA" id="ARBA00022630"/>
    </source>
</evidence>
<feature type="domain" description="Acyl-CoA oxidase/dehydrogenase middle" evidence="12">
    <location>
        <begin position="162"/>
        <end position="271"/>
    </location>
</feature>
<dbReference type="InterPro" id="IPR025878">
    <property type="entry name" value="Acyl-CoA_dh-like_C_dom"/>
</dbReference>
<comment type="catalytic activity">
    <reaction evidence="6">
        <text>3-(methylsulfanyl)propanoyl-CoA + oxidized [electron-transfer flavoprotein] + H(+) = 3-(methylsulfanyl)acryloyl-CoA + reduced [electron-transfer flavoprotein]</text>
        <dbReference type="Rhea" id="RHEA:52612"/>
        <dbReference type="Rhea" id="RHEA-COMP:10685"/>
        <dbReference type="Rhea" id="RHEA-COMP:10686"/>
        <dbReference type="ChEBI" id="CHEBI:15378"/>
        <dbReference type="ChEBI" id="CHEBI:57692"/>
        <dbReference type="ChEBI" id="CHEBI:58307"/>
        <dbReference type="ChEBI" id="CHEBI:82815"/>
        <dbReference type="ChEBI" id="CHEBI:84994"/>
        <dbReference type="EC" id="1.3.99.41"/>
    </reaction>
    <physiologicalReaction direction="left-to-right" evidence="6">
        <dbReference type="Rhea" id="RHEA:52613"/>
    </physiologicalReaction>
</comment>
<dbReference type="FunFam" id="2.40.110.10:FF:000031">
    <property type="entry name" value="Acyl-CoA dehydrogenase, putative"/>
    <property type="match status" value="1"/>
</dbReference>
<evidence type="ECO:0000259" key="12">
    <source>
        <dbReference type="Pfam" id="PF02770"/>
    </source>
</evidence>
<evidence type="ECO:0000256" key="4">
    <source>
        <dbReference type="ARBA" id="ARBA00022827"/>
    </source>
</evidence>
<accession>A0A6S6U790</accession>
<evidence type="ECO:0000256" key="5">
    <source>
        <dbReference type="ARBA" id="ARBA00023002"/>
    </source>
</evidence>
<gene>
    <name evidence="15" type="ORF">HELGO_WM24266</name>
</gene>
<evidence type="ECO:0000256" key="10">
    <source>
        <dbReference type="RuleBase" id="RU362125"/>
    </source>
</evidence>
<feature type="domain" description="Acetyl-CoA dehydrogenase-like C-terminal" evidence="14">
    <location>
        <begin position="466"/>
        <end position="591"/>
    </location>
</feature>
<comment type="function">
    <text evidence="7">Involved in the assimilation of dimethylsulphoniopropionate (DMSP), an important compound in the fixation of carbon in marine phytoplankton, by mediating the conversion of 3-(methylthio)propanoyl-CoA (MMPA-CoA) to 3-(methylthio)acryloyl-CoA (MTA-CoA).</text>
</comment>
<dbReference type="Pfam" id="PF00441">
    <property type="entry name" value="Acyl-CoA_dh_1"/>
    <property type="match status" value="1"/>
</dbReference>
<evidence type="ECO:0000259" key="11">
    <source>
        <dbReference type="Pfam" id="PF00441"/>
    </source>
</evidence>
<evidence type="ECO:0000313" key="15">
    <source>
        <dbReference type="EMBL" id="CAA6830225.1"/>
    </source>
</evidence>
<dbReference type="Gene3D" id="1.20.140.10">
    <property type="entry name" value="Butyryl-CoA Dehydrogenase, subunit A, domain 3"/>
    <property type="match status" value="1"/>
</dbReference>
<evidence type="ECO:0000256" key="2">
    <source>
        <dbReference type="ARBA" id="ARBA00009347"/>
    </source>
</evidence>
<keyword evidence="4 10" id="KW-0274">FAD</keyword>
<organism evidence="15">
    <name type="scientific">uncultured Thiotrichaceae bacterium</name>
    <dbReference type="NCBI Taxonomy" id="298394"/>
    <lineage>
        <taxon>Bacteria</taxon>
        <taxon>Pseudomonadati</taxon>
        <taxon>Pseudomonadota</taxon>
        <taxon>Gammaproteobacteria</taxon>
        <taxon>Thiotrichales</taxon>
        <taxon>Thiotrichaceae</taxon>
        <taxon>environmental samples</taxon>
    </lineage>
</organism>
<dbReference type="FunFam" id="1.10.540.10:FF:000080">
    <property type="entry name" value="Probable acyl-coA dehydrogenase"/>
    <property type="match status" value="1"/>
</dbReference>
<dbReference type="EC" id="1.3.99.41" evidence="8"/>
<proteinExistence type="inferred from homology"/>
<dbReference type="GO" id="GO:0050660">
    <property type="term" value="F:flavin adenine dinucleotide binding"/>
    <property type="evidence" value="ECO:0007669"/>
    <property type="project" value="InterPro"/>
</dbReference>
<dbReference type="PANTHER" id="PTHR42803">
    <property type="entry name" value="ACYL-COA DEHYDROGENASE"/>
    <property type="match status" value="1"/>
</dbReference>
<evidence type="ECO:0000256" key="8">
    <source>
        <dbReference type="ARBA" id="ARBA00066694"/>
    </source>
</evidence>
<evidence type="ECO:0000259" key="14">
    <source>
        <dbReference type="Pfam" id="PF12806"/>
    </source>
</evidence>
<dbReference type="InterPro" id="IPR052166">
    <property type="entry name" value="Diverse_Acyl-CoA_DH"/>
</dbReference>
<dbReference type="InterPro" id="IPR009100">
    <property type="entry name" value="AcylCoA_DH/oxidase_NM_dom_sf"/>
</dbReference>
<dbReference type="InterPro" id="IPR046373">
    <property type="entry name" value="Acyl-CoA_Oxase/DH_mid-dom_sf"/>
</dbReference>
<dbReference type="InterPro" id="IPR036250">
    <property type="entry name" value="AcylCo_DH-like_C"/>
</dbReference>
<dbReference type="SUPFAM" id="SSF47203">
    <property type="entry name" value="Acyl-CoA dehydrogenase C-terminal domain-like"/>
    <property type="match status" value="1"/>
</dbReference>
<dbReference type="InterPro" id="IPR037069">
    <property type="entry name" value="AcylCoA_DH/ox_N_sf"/>
</dbReference>
<keyword evidence="3 10" id="KW-0285">Flavoprotein</keyword>
<dbReference type="InterPro" id="IPR006091">
    <property type="entry name" value="Acyl-CoA_Oxase/DH_mid-dom"/>
</dbReference>
<sequence length="596" mass="65499">MPIYNAPLRDMRFVYSELFDGEDLQKLDGFEEASPDLVDAILEEAGRFCENEIFPLNQVGDQEGCTFNDGVVTVPTGFKQAYDDYYENGYGALTAPVEFGGQGLPKTLGFLVEEILCSSNMSFGMYPGLTEGACRAVEAFASDELKATYLENMIEGKWSGVMCLTESHCGTDLGLLRTNAVEQDDGSYQLSGSKIFISAGEHDMTENIIYLVLARTPGAPEGIRGVSLFLVPKFKVTDAGEVGKRNGVSCGSIEHKMGIHGNSTCVINFDSAQGYLVGRLNKGMKAMFVMMNTARLGVSMQGLGIGEVAYQNAVGYARDRLQGRSLKGAVQPDKPADPLMVHPDVRRMLLTMRAYTEGNRALAVWVSRALDTAEKATDVQQKEDADAFVALMTPIMKSFMTDCGSDIANLGVQVFGGHGYISEWGMEQYVRDARIAQIYEGTNGIQALDLVGRKMPEKMGRNLRPFFHEVSTYLEEKAHDDRDEMQSLIMGLAKSFGRLQIVTGWIAQKGLKNPEEGAAAATDYLRLFALVALGYMWLRMADIALEKREGDEPEFYQAKLDTARFYCSRILPQTGALMSAIMSGSDSMMSFNEPAF</sequence>
<comment type="similarity">
    <text evidence="2 10">Belongs to the acyl-CoA dehydrogenase family.</text>
</comment>
<dbReference type="AlphaFoldDB" id="A0A6S6U790"/>
<comment type="cofactor">
    <cofactor evidence="1 10">
        <name>FAD</name>
        <dbReference type="ChEBI" id="CHEBI:57692"/>
    </cofactor>
</comment>
<dbReference type="EMBL" id="CACVAT010000568">
    <property type="protein sequence ID" value="CAA6830225.1"/>
    <property type="molecule type" value="Genomic_DNA"/>
</dbReference>
<dbReference type="GO" id="GO:0016627">
    <property type="term" value="F:oxidoreductase activity, acting on the CH-CH group of donors"/>
    <property type="evidence" value="ECO:0007669"/>
    <property type="project" value="InterPro"/>
</dbReference>
<dbReference type="Pfam" id="PF02771">
    <property type="entry name" value="Acyl-CoA_dh_N"/>
    <property type="match status" value="1"/>
</dbReference>
<evidence type="ECO:0000259" key="13">
    <source>
        <dbReference type="Pfam" id="PF02771"/>
    </source>
</evidence>
<feature type="domain" description="Acyl-CoA dehydrogenase/oxidase C-terminal" evidence="11">
    <location>
        <begin position="281"/>
        <end position="449"/>
    </location>
</feature>
<protein>
    <recommendedName>
        <fullName evidence="9">3-methylmercaptopropionyl-CoA dehydrogenase</fullName>
        <ecNumber evidence="8">1.3.99.41</ecNumber>
    </recommendedName>
</protein>
<dbReference type="Pfam" id="PF12806">
    <property type="entry name" value="Acyl-CoA_dh_C"/>
    <property type="match status" value="1"/>
</dbReference>
<dbReference type="InterPro" id="IPR013786">
    <property type="entry name" value="AcylCoA_DH/ox_N"/>
</dbReference>
<evidence type="ECO:0000256" key="9">
    <source>
        <dbReference type="ARBA" id="ARBA00069043"/>
    </source>
</evidence>
<dbReference type="Pfam" id="PF02770">
    <property type="entry name" value="Acyl-CoA_dh_M"/>
    <property type="match status" value="1"/>
</dbReference>
<reference evidence="15" key="1">
    <citation type="submission" date="2020-01" db="EMBL/GenBank/DDBJ databases">
        <authorList>
            <person name="Meier V. D."/>
            <person name="Meier V D."/>
        </authorList>
    </citation>
    <scope>NUCLEOTIDE SEQUENCE</scope>
    <source>
        <strain evidence="15">HLG_WM_MAG_09</strain>
    </source>
</reference>
<dbReference type="Gene3D" id="2.40.110.10">
    <property type="entry name" value="Butyryl-CoA Dehydrogenase, subunit A, domain 2"/>
    <property type="match status" value="1"/>
</dbReference>
<name>A0A6S6U790_9GAMM</name>
<dbReference type="SUPFAM" id="SSF56645">
    <property type="entry name" value="Acyl-CoA dehydrogenase NM domain-like"/>
    <property type="match status" value="1"/>
</dbReference>
<feature type="domain" description="Acyl-CoA dehydrogenase/oxidase N-terminal" evidence="13">
    <location>
        <begin position="40"/>
        <end position="157"/>
    </location>
</feature>
<dbReference type="InterPro" id="IPR009075">
    <property type="entry name" value="AcylCo_DH/oxidase_C"/>
</dbReference>
<evidence type="ECO:0000256" key="1">
    <source>
        <dbReference type="ARBA" id="ARBA00001974"/>
    </source>
</evidence>
<evidence type="ECO:0000256" key="6">
    <source>
        <dbReference type="ARBA" id="ARBA00051388"/>
    </source>
</evidence>
<keyword evidence="5 10" id="KW-0560">Oxidoreductase</keyword>
<dbReference type="PANTHER" id="PTHR42803:SF1">
    <property type="entry name" value="BROAD-SPECIFICITY LINEAR ACYL-COA DEHYDROGENASE FADE5"/>
    <property type="match status" value="1"/>
</dbReference>